<organism evidence="2 3">
    <name type="scientific">Camellia sinensis</name>
    <name type="common">Tea plant</name>
    <name type="synonym">Thea sinensis</name>
    <dbReference type="NCBI Taxonomy" id="4442"/>
    <lineage>
        <taxon>Eukaryota</taxon>
        <taxon>Viridiplantae</taxon>
        <taxon>Streptophyta</taxon>
        <taxon>Embryophyta</taxon>
        <taxon>Tracheophyta</taxon>
        <taxon>Spermatophyta</taxon>
        <taxon>Magnoliopsida</taxon>
        <taxon>eudicotyledons</taxon>
        <taxon>Gunneridae</taxon>
        <taxon>Pentapetalae</taxon>
        <taxon>asterids</taxon>
        <taxon>Ericales</taxon>
        <taxon>Theaceae</taxon>
        <taxon>Camellia</taxon>
    </lineage>
</organism>
<evidence type="ECO:0000313" key="3">
    <source>
        <dbReference type="Proteomes" id="UP000593564"/>
    </source>
</evidence>
<dbReference type="InterPro" id="IPR055300">
    <property type="entry name" value="CWZF3/5/7"/>
</dbReference>
<name>A0A7J7GY78_CAMSI</name>
<reference evidence="2 3" key="2">
    <citation type="submission" date="2020-07" db="EMBL/GenBank/DDBJ databases">
        <title>Genome assembly of wild tea tree DASZ reveals pedigree and selection history of tea varieties.</title>
        <authorList>
            <person name="Zhang W."/>
        </authorList>
    </citation>
    <scope>NUCLEOTIDE SEQUENCE [LARGE SCALE GENOMIC DNA]</scope>
    <source>
        <strain evidence="3">cv. G240</strain>
        <tissue evidence="2">Leaf</tissue>
    </source>
</reference>
<feature type="compositionally biased region" description="Polar residues" evidence="1">
    <location>
        <begin position="180"/>
        <end position="192"/>
    </location>
</feature>
<sequence length="419" mass="46044">MNPTLYVSFRCASSLSRTLLFLFLFLSRADYVDLQFFKSRVSQHFLEASHYNDLKSTLDCISDQFVDVNFVGAVCLKLSCRNELANEVRVEYKEFKTDVMVFFLAIHARTMTLIRKLLVKLEAAKQKIGREICVLETPNASPTPNNDLFILTGTKFGGYGSFLPTYQRSPVWSRPRSPPKNHNYSTPKSPNNLHLKGSCHNSVVPCSASLSVRHGLSSTNAALLPSLRSSNNTDMSSAHCAEESSSRCELVKNCAQPSDQKTLKVQIKVGSDNLLTQKNAKIYTGLGLDISPSSSLNESPTDSEGFSHEPLDAPEESPTSILQNHIDKGTQNGIGVPLKKETNIDTSACEELVANTLKLPLLSNSYPNVANPDKGTASRAVHNTAKIAPNRSQLRKISTLAGGLDGWEAQHWRVGTGDR</sequence>
<accession>A0A7J7GY78</accession>
<dbReference type="Proteomes" id="UP000593564">
    <property type="component" value="Unassembled WGS sequence"/>
</dbReference>
<keyword evidence="3" id="KW-1185">Reference proteome</keyword>
<feature type="region of interest" description="Disordered" evidence="1">
    <location>
        <begin position="291"/>
        <end position="318"/>
    </location>
</feature>
<evidence type="ECO:0000313" key="2">
    <source>
        <dbReference type="EMBL" id="KAF5944446.1"/>
    </source>
</evidence>
<proteinExistence type="predicted"/>
<comment type="caution">
    <text evidence="2">The sequence shown here is derived from an EMBL/GenBank/DDBJ whole genome shotgun (WGS) entry which is preliminary data.</text>
</comment>
<dbReference type="PANTHER" id="PTHR46524">
    <property type="entry name" value="CW-TYPE ZINC FINGER"/>
    <property type="match status" value="1"/>
</dbReference>
<evidence type="ECO:0000256" key="1">
    <source>
        <dbReference type="SAM" id="MobiDB-lite"/>
    </source>
</evidence>
<dbReference type="AlphaFoldDB" id="A0A7J7GY78"/>
<dbReference type="EMBL" id="JACBKZ010000008">
    <property type="protein sequence ID" value="KAF5944446.1"/>
    <property type="molecule type" value="Genomic_DNA"/>
</dbReference>
<feature type="region of interest" description="Disordered" evidence="1">
    <location>
        <begin position="170"/>
        <end position="192"/>
    </location>
</feature>
<dbReference type="PANTHER" id="PTHR46524:SF7">
    <property type="entry name" value="CW-TYPE ZINC FINGER"/>
    <property type="match status" value="1"/>
</dbReference>
<protein>
    <submittedName>
        <fullName evidence="2">Uncharacterized protein</fullName>
    </submittedName>
</protein>
<gene>
    <name evidence="2" type="ORF">HYC85_018523</name>
</gene>
<feature type="compositionally biased region" description="Polar residues" evidence="1">
    <location>
        <begin position="291"/>
        <end position="304"/>
    </location>
</feature>
<reference evidence="3" key="1">
    <citation type="journal article" date="2020" name="Nat. Commun.">
        <title>Genome assembly of wild tea tree DASZ reveals pedigree and selection history of tea varieties.</title>
        <authorList>
            <person name="Zhang W."/>
            <person name="Zhang Y."/>
            <person name="Qiu H."/>
            <person name="Guo Y."/>
            <person name="Wan H."/>
            <person name="Zhang X."/>
            <person name="Scossa F."/>
            <person name="Alseekh S."/>
            <person name="Zhang Q."/>
            <person name="Wang P."/>
            <person name="Xu L."/>
            <person name="Schmidt M.H."/>
            <person name="Jia X."/>
            <person name="Li D."/>
            <person name="Zhu A."/>
            <person name="Guo F."/>
            <person name="Chen W."/>
            <person name="Ni D."/>
            <person name="Usadel B."/>
            <person name="Fernie A.R."/>
            <person name="Wen W."/>
        </authorList>
    </citation>
    <scope>NUCLEOTIDE SEQUENCE [LARGE SCALE GENOMIC DNA]</scope>
    <source>
        <strain evidence="3">cv. G240</strain>
    </source>
</reference>